<gene>
    <name evidence="1" type="ORF">G2W53_016248</name>
</gene>
<evidence type="ECO:0000313" key="1">
    <source>
        <dbReference type="EMBL" id="KAF7825084.1"/>
    </source>
</evidence>
<keyword evidence="2" id="KW-1185">Reference proteome</keyword>
<accession>A0A834TP58</accession>
<organism evidence="1 2">
    <name type="scientific">Senna tora</name>
    <dbReference type="NCBI Taxonomy" id="362788"/>
    <lineage>
        <taxon>Eukaryota</taxon>
        <taxon>Viridiplantae</taxon>
        <taxon>Streptophyta</taxon>
        <taxon>Embryophyta</taxon>
        <taxon>Tracheophyta</taxon>
        <taxon>Spermatophyta</taxon>
        <taxon>Magnoliopsida</taxon>
        <taxon>eudicotyledons</taxon>
        <taxon>Gunneridae</taxon>
        <taxon>Pentapetalae</taxon>
        <taxon>rosids</taxon>
        <taxon>fabids</taxon>
        <taxon>Fabales</taxon>
        <taxon>Fabaceae</taxon>
        <taxon>Caesalpinioideae</taxon>
        <taxon>Cassia clade</taxon>
        <taxon>Senna</taxon>
    </lineage>
</organism>
<dbReference type="Proteomes" id="UP000634136">
    <property type="component" value="Unassembled WGS sequence"/>
</dbReference>
<reference evidence="1" key="1">
    <citation type="submission" date="2020-09" db="EMBL/GenBank/DDBJ databases">
        <title>Genome-Enabled Discovery of Anthraquinone Biosynthesis in Senna tora.</title>
        <authorList>
            <person name="Kang S.-H."/>
            <person name="Pandey R.P."/>
            <person name="Lee C.-M."/>
            <person name="Sim J.-S."/>
            <person name="Jeong J.-T."/>
            <person name="Choi B.-S."/>
            <person name="Jung M."/>
            <person name="Ginzburg D."/>
            <person name="Zhao K."/>
            <person name="Won S.Y."/>
            <person name="Oh T.-J."/>
            <person name="Yu Y."/>
            <person name="Kim N.-H."/>
            <person name="Lee O.R."/>
            <person name="Lee T.-H."/>
            <person name="Bashyal P."/>
            <person name="Kim T.-S."/>
            <person name="Lee W.-H."/>
            <person name="Kawkins C."/>
            <person name="Kim C.-K."/>
            <person name="Kim J.S."/>
            <person name="Ahn B.O."/>
            <person name="Rhee S.Y."/>
            <person name="Sohng J.K."/>
        </authorList>
    </citation>
    <scope>NUCLEOTIDE SEQUENCE</scope>
    <source>
        <tissue evidence="1">Leaf</tissue>
    </source>
</reference>
<dbReference type="AlphaFoldDB" id="A0A834TP58"/>
<protein>
    <submittedName>
        <fullName evidence="1">Uncharacterized protein</fullName>
    </submittedName>
</protein>
<evidence type="ECO:0000313" key="2">
    <source>
        <dbReference type="Proteomes" id="UP000634136"/>
    </source>
</evidence>
<comment type="caution">
    <text evidence="1">The sequence shown here is derived from an EMBL/GenBank/DDBJ whole genome shotgun (WGS) entry which is preliminary data.</text>
</comment>
<dbReference type="EMBL" id="JAAIUW010000006">
    <property type="protein sequence ID" value="KAF7825084.1"/>
    <property type="molecule type" value="Genomic_DNA"/>
</dbReference>
<name>A0A834TP58_9FABA</name>
<proteinExistence type="predicted"/>
<sequence>MSTPWAGSYSASKAAVIAMSNSAS</sequence>